<dbReference type="KEGG" id="loc:102694227"/>
<keyword evidence="1" id="KW-0403">Intermediate filament</keyword>
<dbReference type="HOGENOM" id="CLU_012560_0_0_1"/>
<dbReference type="InterPro" id="IPR039008">
    <property type="entry name" value="IF_rod_dom"/>
</dbReference>
<dbReference type="GeneTree" id="ENSGT00940000159820"/>
<dbReference type="Gene3D" id="1.20.5.170">
    <property type="match status" value="1"/>
</dbReference>
<reference evidence="7" key="1">
    <citation type="submission" date="2011-12" db="EMBL/GenBank/DDBJ databases">
        <title>The Draft Genome of Lepisosteus oculatus.</title>
        <authorList>
            <consortium name="The Broad Institute Genome Assembly &amp; Analysis Group"/>
            <consortium name="Computational R&amp;D Group"/>
            <consortium name="and Sequencing Platform"/>
            <person name="Di Palma F."/>
            <person name="Alfoldi J."/>
            <person name="Johnson J."/>
            <person name="Berlin A."/>
            <person name="Gnerre S."/>
            <person name="Jaffe D."/>
            <person name="MacCallum I."/>
            <person name="Young S."/>
            <person name="Walker B.J."/>
            <person name="Lander E.S."/>
            <person name="Lindblad-Toh K."/>
        </authorList>
    </citation>
    <scope>NUCLEOTIDE SEQUENCE [LARGE SCALE GENOMIC DNA]</scope>
</reference>
<dbReference type="InParanoid" id="W5N2J3"/>
<dbReference type="InterPro" id="IPR002957">
    <property type="entry name" value="Keratin_I"/>
</dbReference>
<dbReference type="GO" id="GO:0045109">
    <property type="term" value="P:intermediate filament organization"/>
    <property type="evidence" value="ECO:0000318"/>
    <property type="project" value="GO_Central"/>
</dbReference>
<dbReference type="STRING" id="7918.ENSLOCP00000014852"/>
<dbReference type="Gene3D" id="1.20.5.500">
    <property type="entry name" value="Single helix bin"/>
    <property type="match status" value="1"/>
</dbReference>
<keyword evidence="7" id="KW-1185">Reference proteome</keyword>
<dbReference type="Bgee" id="ENSLOCG00000012071">
    <property type="expression patterns" value="Expressed in camera-type eye and 5 other cell types or tissues"/>
</dbReference>
<dbReference type="GO" id="GO:0005882">
    <property type="term" value="C:intermediate filament"/>
    <property type="evidence" value="ECO:0000318"/>
    <property type="project" value="GO_Central"/>
</dbReference>
<reference evidence="6" key="2">
    <citation type="submission" date="2025-08" db="UniProtKB">
        <authorList>
            <consortium name="Ensembl"/>
        </authorList>
    </citation>
    <scope>IDENTIFICATION</scope>
</reference>
<name>W5N2J3_LEPOC</name>
<evidence type="ECO:0000256" key="3">
    <source>
        <dbReference type="SAM" id="Coils"/>
    </source>
</evidence>
<dbReference type="EMBL" id="AHAT01002619">
    <property type="status" value="NOT_ANNOTATED_CDS"/>
    <property type="molecule type" value="Genomic_DNA"/>
</dbReference>
<dbReference type="Ensembl" id="ENSLOCT00000014881.1">
    <property type="protein sequence ID" value="ENSLOCP00000014852.1"/>
    <property type="gene ID" value="ENSLOCG00000012071.1"/>
</dbReference>
<dbReference type="OrthoDB" id="8851579at2759"/>
<protein>
    <submittedName>
        <fullName evidence="6">Beaded filament structural protein 2, phakinin</fullName>
    </submittedName>
</protein>
<organism evidence="6 7">
    <name type="scientific">Lepisosteus oculatus</name>
    <name type="common">Spotted gar</name>
    <dbReference type="NCBI Taxonomy" id="7918"/>
    <lineage>
        <taxon>Eukaryota</taxon>
        <taxon>Metazoa</taxon>
        <taxon>Chordata</taxon>
        <taxon>Craniata</taxon>
        <taxon>Vertebrata</taxon>
        <taxon>Euteleostomi</taxon>
        <taxon>Actinopterygii</taxon>
        <taxon>Neopterygii</taxon>
        <taxon>Holostei</taxon>
        <taxon>Semionotiformes</taxon>
        <taxon>Lepisosteidae</taxon>
        <taxon>Lepisosteus</taxon>
    </lineage>
</organism>
<dbReference type="Proteomes" id="UP000018468">
    <property type="component" value="Linkage group LG9"/>
</dbReference>
<reference evidence="6" key="3">
    <citation type="submission" date="2025-09" db="UniProtKB">
        <authorList>
            <consortium name="Ensembl"/>
        </authorList>
    </citation>
    <scope>IDENTIFICATION</scope>
</reference>
<dbReference type="PROSITE" id="PS51842">
    <property type="entry name" value="IF_ROD_2"/>
    <property type="match status" value="1"/>
</dbReference>
<feature type="coiled-coil region" evidence="3">
    <location>
        <begin position="105"/>
        <end position="132"/>
    </location>
</feature>
<dbReference type="GO" id="GO:0005198">
    <property type="term" value="F:structural molecule activity"/>
    <property type="evidence" value="ECO:0007669"/>
    <property type="project" value="InterPro"/>
</dbReference>
<dbReference type="CTD" id="8419"/>
<evidence type="ECO:0000256" key="4">
    <source>
        <dbReference type="SAM" id="MobiDB-lite"/>
    </source>
</evidence>
<dbReference type="PANTHER" id="PTHR23239:SF32">
    <property type="entry name" value="PHAKININ"/>
    <property type="match status" value="1"/>
</dbReference>
<evidence type="ECO:0000256" key="2">
    <source>
        <dbReference type="ARBA" id="ARBA00023054"/>
    </source>
</evidence>
<dbReference type="AlphaFoldDB" id="W5N2J3"/>
<feature type="coiled-coil region" evidence="3">
    <location>
        <begin position="161"/>
        <end position="241"/>
    </location>
</feature>
<dbReference type="OMA" id="ETIRIQW"/>
<dbReference type="PRINTS" id="PR01248">
    <property type="entry name" value="TYPE1KERATIN"/>
</dbReference>
<proteinExistence type="predicted"/>
<dbReference type="Gene3D" id="1.20.5.1160">
    <property type="entry name" value="Vasodilator-stimulated phosphoprotein"/>
    <property type="match status" value="1"/>
</dbReference>
<dbReference type="GO" id="GO:0005856">
    <property type="term" value="C:cytoskeleton"/>
    <property type="evidence" value="ECO:0000318"/>
    <property type="project" value="GO_Central"/>
</dbReference>
<evidence type="ECO:0000313" key="7">
    <source>
        <dbReference type="Proteomes" id="UP000018468"/>
    </source>
</evidence>
<keyword evidence="2 3" id="KW-0175">Coiled coil</keyword>
<feature type="region of interest" description="Disordered" evidence="4">
    <location>
        <begin position="1"/>
        <end position="41"/>
    </location>
</feature>
<dbReference type="PANTHER" id="PTHR23239">
    <property type="entry name" value="INTERMEDIATE FILAMENT"/>
    <property type="match status" value="1"/>
</dbReference>
<sequence>MPLPRRRSSFLGQPAQAPQAERPSGATRRVSVGSSGAASTSRNPGVYVGVAPIGGASSLGTRVSRRALGISSVFLQGLRSTTPVLLSQGVDRGRGPSPESLNCCLLEYMEKVRALEQVNRELEEQIRLCLDKKASIAGSWGSLRQEWEDIYRQVSDAILDNARLMLQTENLQANAEDFKDRYENEQPFRRAVEDEINSLYKVIDDANLTKMDLESQLENMREELIELARNHEEDVKVLYNELAGSQLDEPDAPIETSLDHILEYIRSHWEKVIERNRAETDAYLESKQSESTNTKLSKEEEKVESLKMECSDLGCKIQSLQAETESMRALKRGLENSLHDAKHWHDIELQNLGSVISKLEAELGDVGADIEQQKKDYDTLLNNKMRLELEIGTYHGILDGEESRYQPDKWSGIGSASEQGDKPVIHSSDGCDPEPSASFPQDDVEKDK</sequence>
<feature type="region of interest" description="Disordered" evidence="4">
    <location>
        <begin position="405"/>
        <end position="448"/>
    </location>
</feature>
<accession>W5N2J3</accession>
<dbReference type="FunCoup" id="W5N2J3">
    <property type="interactions" value="17"/>
</dbReference>
<evidence type="ECO:0000313" key="6">
    <source>
        <dbReference type="Ensembl" id="ENSLOCP00000014852.1"/>
    </source>
</evidence>
<feature type="compositionally biased region" description="Low complexity" evidence="4">
    <location>
        <begin position="28"/>
        <end position="39"/>
    </location>
</feature>
<dbReference type="SUPFAM" id="SSF64593">
    <property type="entry name" value="Intermediate filament protein, coiled coil region"/>
    <property type="match status" value="1"/>
</dbReference>
<evidence type="ECO:0000259" key="5">
    <source>
        <dbReference type="PROSITE" id="PS51842"/>
    </source>
</evidence>
<feature type="coiled-coil region" evidence="3">
    <location>
        <begin position="289"/>
        <end position="390"/>
    </location>
</feature>
<dbReference type="Pfam" id="PF00038">
    <property type="entry name" value="Filament"/>
    <property type="match status" value="1"/>
</dbReference>
<dbReference type="GeneID" id="102694227"/>
<evidence type="ECO:0000256" key="1">
    <source>
        <dbReference type="ARBA" id="ARBA00022754"/>
    </source>
</evidence>
<feature type="domain" description="IF rod" evidence="5">
    <location>
        <begin position="108"/>
        <end position="405"/>
    </location>
</feature>
<dbReference type="eggNOG" id="ENOG502QTD1">
    <property type="taxonomic scope" value="Eukaryota"/>
</dbReference>
<dbReference type="SMART" id="SM01391">
    <property type="entry name" value="Filament"/>
    <property type="match status" value="1"/>
</dbReference>